<feature type="signal peptide" evidence="1">
    <location>
        <begin position="1"/>
        <end position="37"/>
    </location>
</feature>
<evidence type="ECO:0000256" key="1">
    <source>
        <dbReference type="SAM" id="SignalP"/>
    </source>
</evidence>
<reference evidence="2 3" key="1">
    <citation type="submission" date="2019-03" db="EMBL/GenBank/DDBJ databases">
        <title>Genomic Encyclopedia of Type Strains, Phase IV (KMG-IV): sequencing the most valuable type-strain genomes for metagenomic binning, comparative biology and taxonomic classification.</title>
        <authorList>
            <person name="Goeker M."/>
        </authorList>
    </citation>
    <scope>NUCLEOTIDE SEQUENCE [LARGE SCALE GENOMIC DNA]</scope>
    <source>
        <strain evidence="2 3">DSM 22958</strain>
    </source>
</reference>
<comment type="caution">
    <text evidence="2">The sequence shown here is derived from an EMBL/GenBank/DDBJ whole genome shotgun (WGS) entry which is preliminary data.</text>
</comment>
<organism evidence="2 3">
    <name type="scientific">Camelimonas lactis</name>
    <dbReference type="NCBI Taxonomy" id="659006"/>
    <lineage>
        <taxon>Bacteria</taxon>
        <taxon>Pseudomonadati</taxon>
        <taxon>Pseudomonadota</taxon>
        <taxon>Alphaproteobacteria</taxon>
        <taxon>Hyphomicrobiales</taxon>
        <taxon>Chelatococcaceae</taxon>
        <taxon>Camelimonas</taxon>
    </lineage>
</organism>
<evidence type="ECO:0000313" key="3">
    <source>
        <dbReference type="Proteomes" id="UP000294881"/>
    </source>
</evidence>
<dbReference type="EMBL" id="SLWL01000001">
    <property type="protein sequence ID" value="TCO15808.1"/>
    <property type="molecule type" value="Genomic_DNA"/>
</dbReference>
<dbReference type="Proteomes" id="UP000294881">
    <property type="component" value="Unassembled WGS sequence"/>
</dbReference>
<name>A0A4V2RXU4_9HYPH</name>
<sequence length="272" mass="29994">MSRRMTPYVSSRGRRLAMRAVLAVAMAVGWASVGAAATRTHPQARASAPASQKMIDRFDDLLDHKQYAALGDALEREHDAGRGRLARGWQDRRLRDGGSAYLGFVYSRELMRSAARSARRDRARLREQASLVAIYTMAVLTIDGPRCADASAPSQRSEQLFDLAAEAFAWAAAMPEDRRDRIIDEALALEQATAPLRRDDDFICLGGAEHIARALQDPASRVEPRDGDGVTVTPGRSMAARFADPATARPMQALARRTIRADLCRMLDQMRT</sequence>
<keyword evidence="3" id="KW-1185">Reference proteome</keyword>
<dbReference type="AlphaFoldDB" id="A0A4V2RXU4"/>
<keyword evidence="1" id="KW-0732">Signal</keyword>
<proteinExistence type="predicted"/>
<feature type="chain" id="PRO_5020742303" evidence="1">
    <location>
        <begin position="38"/>
        <end position="272"/>
    </location>
</feature>
<dbReference type="OrthoDB" id="7189247at2"/>
<dbReference type="RefSeq" id="WP_132001188.1">
    <property type="nucleotide sequence ID" value="NZ_JBHUNN010000002.1"/>
</dbReference>
<protein>
    <submittedName>
        <fullName evidence="2">Uncharacterized protein</fullName>
    </submittedName>
</protein>
<gene>
    <name evidence="2" type="ORF">EV666_10156</name>
</gene>
<accession>A0A4V2RXU4</accession>
<evidence type="ECO:0000313" key="2">
    <source>
        <dbReference type="EMBL" id="TCO15808.1"/>
    </source>
</evidence>